<evidence type="ECO:0000256" key="4">
    <source>
        <dbReference type="ARBA" id="ARBA00022692"/>
    </source>
</evidence>
<keyword evidence="10" id="KW-0564">Palmitate</keyword>
<dbReference type="PRINTS" id="PR00238">
    <property type="entry name" value="OPSIN"/>
</dbReference>
<feature type="region of interest" description="Disordered" evidence="16">
    <location>
        <begin position="393"/>
        <end position="414"/>
    </location>
</feature>
<dbReference type="GO" id="GO:0009881">
    <property type="term" value="F:photoreceptor activity"/>
    <property type="evidence" value="ECO:0007669"/>
    <property type="project" value="UniProtKB-KW"/>
</dbReference>
<keyword evidence="6 15" id="KW-1133">Transmembrane helix</keyword>
<feature type="region of interest" description="Disordered" evidence="16">
    <location>
        <begin position="483"/>
        <end position="504"/>
    </location>
</feature>
<dbReference type="InterPro" id="IPR050125">
    <property type="entry name" value="GPCR_opsins"/>
</dbReference>
<dbReference type="GO" id="GO:0004930">
    <property type="term" value="F:G protein-coupled receptor activity"/>
    <property type="evidence" value="ECO:0007669"/>
    <property type="project" value="UniProtKB-KW"/>
</dbReference>
<keyword evidence="3 15" id="KW-0716">Sensory transduction</keyword>
<feature type="transmembrane region" description="Helical" evidence="15">
    <location>
        <begin position="164"/>
        <end position="189"/>
    </location>
</feature>
<evidence type="ECO:0000256" key="8">
    <source>
        <dbReference type="ARBA" id="ARBA00023040"/>
    </source>
</evidence>
<feature type="transmembrane region" description="Helical" evidence="15">
    <location>
        <begin position="209"/>
        <end position="236"/>
    </location>
</feature>
<reference evidence="18" key="1">
    <citation type="submission" date="2019-10" db="EMBL/GenBank/DDBJ databases">
        <title>Evidence for a complexity drain on sensory receptors during the evolution of eyes in chitons.</title>
        <authorList>
            <person name="Kingston A.C.N."/>
            <person name="Cannon J.T."/>
            <person name="Kocot K.M."/>
            <person name="Siegfried A."/>
            <person name="Brooker L.R."/>
            <person name="Eernisse D.J."/>
            <person name="Oakley T.H."/>
            <person name="Speiser D.I."/>
        </authorList>
    </citation>
    <scope>NUCLEOTIDE SEQUENCE</scope>
</reference>
<evidence type="ECO:0000256" key="12">
    <source>
        <dbReference type="ARBA" id="ARBA00023170"/>
    </source>
</evidence>
<dbReference type="CDD" id="cd15337">
    <property type="entry name" value="7tmA_Opsin_Gq_invertebrates"/>
    <property type="match status" value="1"/>
</dbReference>
<keyword evidence="14" id="KW-0449">Lipoprotein</keyword>
<dbReference type="InterPro" id="IPR017452">
    <property type="entry name" value="GPCR_Rhodpsn_7TM"/>
</dbReference>
<dbReference type="GO" id="GO:0007601">
    <property type="term" value="P:visual perception"/>
    <property type="evidence" value="ECO:0007669"/>
    <property type="project" value="InterPro"/>
</dbReference>
<keyword evidence="7 15" id="KW-0157">Chromophore</keyword>
<dbReference type="SMART" id="SM01381">
    <property type="entry name" value="7TM_GPCR_Srsx"/>
    <property type="match status" value="1"/>
</dbReference>
<comment type="subcellular location">
    <subcellularLocation>
        <location evidence="1 15">Membrane</location>
        <topology evidence="1 15">Multi-pass membrane protein</topology>
    </subcellularLocation>
</comment>
<evidence type="ECO:0000256" key="14">
    <source>
        <dbReference type="ARBA" id="ARBA00023288"/>
    </source>
</evidence>
<feature type="compositionally biased region" description="Basic and acidic residues" evidence="16">
    <location>
        <begin position="492"/>
        <end position="504"/>
    </location>
</feature>
<evidence type="ECO:0000256" key="11">
    <source>
        <dbReference type="ARBA" id="ARBA00023157"/>
    </source>
</evidence>
<feature type="transmembrane region" description="Helical" evidence="15">
    <location>
        <begin position="84"/>
        <end position="110"/>
    </location>
</feature>
<feature type="transmembrane region" description="Helical" evidence="15">
    <location>
        <begin position="273"/>
        <end position="295"/>
    </location>
</feature>
<evidence type="ECO:0000256" key="5">
    <source>
        <dbReference type="ARBA" id="ARBA00022925"/>
    </source>
</evidence>
<evidence type="ECO:0000256" key="10">
    <source>
        <dbReference type="ARBA" id="ARBA00023139"/>
    </source>
</evidence>
<accession>A0A8H2S116</accession>
<comment type="similarity">
    <text evidence="15">Belongs to the G-protein coupled receptor 1 family. Opsin subfamily.</text>
</comment>
<evidence type="ECO:0000256" key="6">
    <source>
        <dbReference type="ARBA" id="ARBA00022989"/>
    </source>
</evidence>
<evidence type="ECO:0000259" key="17">
    <source>
        <dbReference type="PROSITE" id="PS50262"/>
    </source>
</evidence>
<keyword evidence="12 15" id="KW-0675">Receptor</keyword>
<keyword evidence="4 15" id="KW-0812">Transmembrane</keyword>
<evidence type="ECO:0000256" key="2">
    <source>
        <dbReference type="ARBA" id="ARBA00022543"/>
    </source>
</evidence>
<dbReference type="PROSITE" id="PS00238">
    <property type="entry name" value="OPSIN"/>
    <property type="match status" value="1"/>
</dbReference>
<evidence type="ECO:0000256" key="13">
    <source>
        <dbReference type="ARBA" id="ARBA00023224"/>
    </source>
</evidence>
<organism evidence="18">
    <name type="scientific">Acanthopleura granulata</name>
    <dbReference type="NCBI Taxonomy" id="61363"/>
    <lineage>
        <taxon>Eukaryota</taxon>
        <taxon>Metazoa</taxon>
        <taxon>Spiralia</taxon>
        <taxon>Lophotrochozoa</taxon>
        <taxon>Mollusca</taxon>
        <taxon>Polyplacophora</taxon>
        <taxon>Neoloricata</taxon>
        <taxon>Chitonida</taxon>
        <taxon>Chitonina</taxon>
        <taxon>Chitonidae</taxon>
        <taxon>Acanthopleurinae</taxon>
        <taxon>Acanthopleura</taxon>
    </lineage>
</organism>
<dbReference type="PRINTS" id="PR00237">
    <property type="entry name" value="GPCRRHODOPSN"/>
</dbReference>
<name>A0A8H2S116_9MOLL</name>
<evidence type="ECO:0000256" key="3">
    <source>
        <dbReference type="ARBA" id="ARBA00022606"/>
    </source>
</evidence>
<feature type="domain" description="G-protein coupled receptors family 1 profile" evidence="17">
    <location>
        <begin position="63"/>
        <end position="326"/>
    </location>
</feature>
<keyword evidence="11" id="KW-1015">Disulfide bond</keyword>
<keyword evidence="5 15" id="KW-0681">Retinal protein</keyword>
<dbReference type="PROSITE" id="PS00237">
    <property type="entry name" value="G_PROTEIN_RECEP_F1_1"/>
    <property type="match status" value="1"/>
</dbReference>
<keyword evidence="13 15" id="KW-0807">Transducer</keyword>
<proteinExistence type="evidence at transcript level"/>
<keyword evidence="2 15" id="KW-0600">Photoreceptor protein</keyword>
<evidence type="ECO:0000256" key="9">
    <source>
        <dbReference type="ARBA" id="ARBA00023136"/>
    </source>
</evidence>
<dbReference type="AlphaFoldDB" id="A0A8H2S116"/>
<dbReference type="PANTHER" id="PTHR24240">
    <property type="entry name" value="OPSIN"/>
    <property type="match status" value="1"/>
</dbReference>
<feature type="transmembrane region" description="Helical" evidence="15">
    <location>
        <begin position="45"/>
        <end position="72"/>
    </location>
</feature>
<dbReference type="Gene3D" id="1.20.1070.10">
    <property type="entry name" value="Rhodopsin 7-helix transmembrane proteins"/>
    <property type="match status" value="1"/>
</dbReference>
<dbReference type="Pfam" id="PF00001">
    <property type="entry name" value="7tm_1"/>
    <property type="match status" value="1"/>
</dbReference>
<keyword evidence="8 15" id="KW-0297">G-protein coupled receptor</keyword>
<dbReference type="SMR" id="A0A8H2S116"/>
<evidence type="ECO:0000313" key="18">
    <source>
        <dbReference type="EMBL" id="QKY89063.1"/>
    </source>
</evidence>
<dbReference type="GO" id="GO:0007602">
    <property type="term" value="P:phototransduction"/>
    <property type="evidence" value="ECO:0007669"/>
    <property type="project" value="UniProtKB-KW"/>
</dbReference>
<protein>
    <submittedName>
        <fullName evidence="18">Rhabdomeric opsin</fullName>
    </submittedName>
</protein>
<dbReference type="InterPro" id="IPR027430">
    <property type="entry name" value="Retinal_BS"/>
</dbReference>
<feature type="compositionally biased region" description="Polar residues" evidence="16">
    <location>
        <begin position="364"/>
        <end position="375"/>
    </location>
</feature>
<feature type="region of interest" description="Disordered" evidence="16">
    <location>
        <begin position="351"/>
        <end position="375"/>
    </location>
</feature>
<dbReference type="SUPFAM" id="SSF81321">
    <property type="entry name" value="Family A G protein-coupled receptor-like"/>
    <property type="match status" value="1"/>
</dbReference>
<keyword evidence="9 15" id="KW-0472">Membrane</keyword>
<sequence>MSTTTWANNVTGYFNSTPTTSSGVFGGTLEIHPHWSQFPPVPDHWHYIIGVYITLVGITGVFGNFLVIWIFSRTKSLRTPANMFVVNLAISDLTFSAINGFPLLSFSAFYKRWIFGKAACELYGLVGGIFGLMSINTMAMIAIDRYLVIARPLSVMRHMSHKRAFFMLMLVWIWSILWAIPPIFGWGAYIPEGFQTSCSFDYLTRTDYFRSYIFCLYICGFVVPVLIIFFCYVLIVKAVADHEKEMVNMAKKLDAKDIRQGQDQKTEIKTAKIAFYTITLFLLSWTPYAVVALIGEFGPAQYVTPYASEIPVMFAKTSAMYNPIVYALSHPKFREVLNKKLPWLMVCCKPKEKPSHATSGKGGSQISRAGSSTSYVPGVSEVASTVSNVSDAAMEMTSPADNKPAAPPAAPPTVTETKIAAASNAGQAATASPAQAGNALSAAQLAALAANPNCQALGDLMKVLAASQGGSGKDGNAVYAISGGSADAKPNAGHDNKSFEAEKV</sequence>
<dbReference type="GO" id="GO:0016020">
    <property type="term" value="C:membrane"/>
    <property type="evidence" value="ECO:0007669"/>
    <property type="project" value="UniProtKB-SubCell"/>
</dbReference>
<dbReference type="InterPro" id="IPR001760">
    <property type="entry name" value="Opsin"/>
</dbReference>
<feature type="transmembrane region" description="Helical" evidence="15">
    <location>
        <begin position="122"/>
        <end position="143"/>
    </location>
</feature>
<dbReference type="InterPro" id="IPR000276">
    <property type="entry name" value="GPCR_Rhodpsn"/>
</dbReference>
<evidence type="ECO:0000256" key="15">
    <source>
        <dbReference type="RuleBase" id="RU004951"/>
    </source>
</evidence>
<dbReference type="PROSITE" id="PS50262">
    <property type="entry name" value="G_PROTEIN_RECEP_F1_2"/>
    <property type="match status" value="1"/>
</dbReference>
<evidence type="ECO:0000256" key="1">
    <source>
        <dbReference type="ARBA" id="ARBA00004141"/>
    </source>
</evidence>
<dbReference type="FunFam" id="1.20.1070.10:FF:000044">
    <property type="entry name" value="Opsin, ultraviolet-sensitive"/>
    <property type="match status" value="1"/>
</dbReference>
<evidence type="ECO:0000256" key="7">
    <source>
        <dbReference type="ARBA" id="ARBA00022991"/>
    </source>
</evidence>
<dbReference type="EMBL" id="MN587139">
    <property type="protein sequence ID" value="QKY89063.1"/>
    <property type="molecule type" value="mRNA"/>
</dbReference>
<comment type="caution">
    <text evidence="15">Lacks conserved residue(s) required for the propagation of feature annotation.</text>
</comment>
<evidence type="ECO:0000256" key="16">
    <source>
        <dbReference type="SAM" id="MobiDB-lite"/>
    </source>
</evidence>